<reference evidence="2 3" key="1">
    <citation type="submission" date="2018-03" db="EMBL/GenBank/DDBJ databases">
        <title>Genome sequencing of Ottowia sp.</title>
        <authorList>
            <person name="Kim S.-J."/>
            <person name="Heo J."/>
            <person name="Kwon S.-W."/>
        </authorList>
    </citation>
    <scope>NUCLEOTIDE SEQUENCE [LARGE SCALE GENOMIC DNA]</scope>
    <source>
        <strain evidence="2 3">KADR8-3</strain>
    </source>
</reference>
<dbReference type="AlphaFoldDB" id="A0A2S0MB27"/>
<proteinExistence type="predicted"/>
<evidence type="ECO:0000256" key="1">
    <source>
        <dbReference type="SAM" id="MobiDB-lite"/>
    </source>
</evidence>
<protein>
    <submittedName>
        <fullName evidence="2">Uncharacterized protein</fullName>
    </submittedName>
</protein>
<organism evidence="2 3">
    <name type="scientific">Ottowia oryzae</name>
    <dbReference type="NCBI Taxonomy" id="2109914"/>
    <lineage>
        <taxon>Bacteria</taxon>
        <taxon>Pseudomonadati</taxon>
        <taxon>Pseudomonadota</taxon>
        <taxon>Betaproteobacteria</taxon>
        <taxon>Burkholderiales</taxon>
        <taxon>Comamonadaceae</taxon>
        <taxon>Ottowia</taxon>
    </lineage>
</organism>
<dbReference type="EMBL" id="CP027666">
    <property type="protein sequence ID" value="AVO33102.1"/>
    <property type="molecule type" value="Genomic_DNA"/>
</dbReference>
<dbReference type="OrthoDB" id="8812365at2"/>
<keyword evidence="3" id="KW-1185">Reference proteome</keyword>
<dbReference type="Proteomes" id="UP000239709">
    <property type="component" value="Chromosome"/>
</dbReference>
<gene>
    <name evidence="2" type="ORF">C6570_01660</name>
</gene>
<feature type="region of interest" description="Disordered" evidence="1">
    <location>
        <begin position="28"/>
        <end position="57"/>
    </location>
</feature>
<evidence type="ECO:0000313" key="3">
    <source>
        <dbReference type="Proteomes" id="UP000239709"/>
    </source>
</evidence>
<dbReference type="RefSeq" id="WP_106701468.1">
    <property type="nucleotide sequence ID" value="NZ_CP027666.1"/>
</dbReference>
<dbReference type="PROSITE" id="PS51257">
    <property type="entry name" value="PROKAR_LIPOPROTEIN"/>
    <property type="match status" value="1"/>
</dbReference>
<accession>A0A2S0MB27</accession>
<name>A0A2S0MB27_9BURK</name>
<sequence length="183" mass="19395">MTPGDARLAPRAWLAAAAIAALSACQQTPTPPQAAAPAPTATATAQPPAPVVPPAPASANRAPIDWAALQNAVGSYNAQTQFLRQPGINRRLRALLGVQYELVMRDLQVAGPLQQDKGVYYVTGNQAHKGGVEAVAIAMQPASDSVRVWLLHEGREQVLQEQPNAFAWPAEVQTLIQNSAARR</sequence>
<evidence type="ECO:0000313" key="2">
    <source>
        <dbReference type="EMBL" id="AVO33102.1"/>
    </source>
</evidence>
<dbReference type="KEGG" id="otk:C6570_01660"/>
<feature type="compositionally biased region" description="Pro residues" evidence="1">
    <location>
        <begin position="47"/>
        <end position="56"/>
    </location>
</feature>
<feature type="compositionally biased region" description="Low complexity" evidence="1">
    <location>
        <begin position="35"/>
        <end position="46"/>
    </location>
</feature>